<dbReference type="PROSITE" id="PS00059">
    <property type="entry name" value="ADH_ZINC"/>
    <property type="match status" value="1"/>
</dbReference>
<evidence type="ECO:0000313" key="8">
    <source>
        <dbReference type="EMBL" id="GES06984.1"/>
    </source>
</evidence>
<dbReference type="InterPro" id="IPR013154">
    <property type="entry name" value="ADH-like_N"/>
</dbReference>
<evidence type="ECO:0000259" key="7">
    <source>
        <dbReference type="Pfam" id="PF08240"/>
    </source>
</evidence>
<feature type="domain" description="Alcohol dehydrogenase-like C-terminal" evidence="6">
    <location>
        <begin position="192"/>
        <end position="309"/>
    </location>
</feature>
<dbReference type="AlphaFoldDB" id="A0A5M3WDH2"/>
<evidence type="ECO:0000256" key="2">
    <source>
        <dbReference type="ARBA" id="ARBA00022723"/>
    </source>
</evidence>
<dbReference type="OrthoDB" id="9797931at2"/>
<name>A0A5M3WDH2_9ACTN</name>
<reference evidence="8 9" key="1">
    <citation type="submission" date="2019-10" db="EMBL/GenBank/DDBJ databases">
        <title>Whole genome shotgun sequence of Acrocarpospora macrocephala NBRC 16266.</title>
        <authorList>
            <person name="Ichikawa N."/>
            <person name="Kimura A."/>
            <person name="Kitahashi Y."/>
            <person name="Komaki H."/>
            <person name="Oguchi A."/>
        </authorList>
    </citation>
    <scope>NUCLEOTIDE SEQUENCE [LARGE SCALE GENOMIC DNA]</scope>
    <source>
        <strain evidence="8 9">NBRC 16266</strain>
    </source>
</reference>
<dbReference type="InterPro" id="IPR002328">
    <property type="entry name" value="ADH_Zn_CS"/>
</dbReference>
<dbReference type="Proteomes" id="UP000331127">
    <property type="component" value="Unassembled WGS sequence"/>
</dbReference>
<dbReference type="RefSeq" id="WP_155352683.1">
    <property type="nucleotide sequence ID" value="NZ_BAAAHL010000029.1"/>
</dbReference>
<gene>
    <name evidence="8" type="ORF">Amac_005790</name>
</gene>
<dbReference type="PANTHER" id="PTHR43401:SF2">
    <property type="entry name" value="L-THREONINE 3-DEHYDROGENASE"/>
    <property type="match status" value="1"/>
</dbReference>
<keyword evidence="3 5" id="KW-0862">Zinc</keyword>
<evidence type="ECO:0000256" key="4">
    <source>
        <dbReference type="ARBA" id="ARBA00023002"/>
    </source>
</evidence>
<evidence type="ECO:0000256" key="1">
    <source>
        <dbReference type="ARBA" id="ARBA00001947"/>
    </source>
</evidence>
<comment type="similarity">
    <text evidence="5">Belongs to the zinc-containing alcohol dehydrogenase family.</text>
</comment>
<keyword evidence="9" id="KW-1185">Reference proteome</keyword>
<dbReference type="Pfam" id="PF00107">
    <property type="entry name" value="ADH_zinc_N"/>
    <property type="match status" value="1"/>
</dbReference>
<proteinExistence type="inferred from homology"/>
<dbReference type="InterPro" id="IPR050129">
    <property type="entry name" value="Zn_alcohol_dh"/>
</dbReference>
<evidence type="ECO:0000313" key="9">
    <source>
        <dbReference type="Proteomes" id="UP000331127"/>
    </source>
</evidence>
<evidence type="ECO:0000256" key="3">
    <source>
        <dbReference type="ARBA" id="ARBA00022833"/>
    </source>
</evidence>
<dbReference type="PANTHER" id="PTHR43401">
    <property type="entry name" value="L-THREONINE 3-DEHYDROGENASE"/>
    <property type="match status" value="1"/>
</dbReference>
<dbReference type="SUPFAM" id="SSF51735">
    <property type="entry name" value="NAD(P)-binding Rossmann-fold domains"/>
    <property type="match status" value="1"/>
</dbReference>
<evidence type="ECO:0000256" key="5">
    <source>
        <dbReference type="RuleBase" id="RU361277"/>
    </source>
</evidence>
<keyword evidence="2 5" id="KW-0479">Metal-binding</keyword>
<protein>
    <submittedName>
        <fullName evidence="8">2,3-butanediol dehydrogenase</fullName>
    </submittedName>
</protein>
<keyword evidence="4" id="KW-0560">Oxidoreductase</keyword>
<dbReference type="Pfam" id="PF08240">
    <property type="entry name" value="ADH_N"/>
    <property type="match status" value="1"/>
</dbReference>
<dbReference type="Gene3D" id="3.40.50.720">
    <property type="entry name" value="NAD(P)-binding Rossmann-like Domain"/>
    <property type="match status" value="1"/>
</dbReference>
<dbReference type="GO" id="GO:0016491">
    <property type="term" value="F:oxidoreductase activity"/>
    <property type="evidence" value="ECO:0007669"/>
    <property type="project" value="UniProtKB-KW"/>
</dbReference>
<comment type="caution">
    <text evidence="8">The sequence shown here is derived from an EMBL/GenBank/DDBJ whole genome shotgun (WGS) entry which is preliminary data.</text>
</comment>
<dbReference type="InterPro" id="IPR036291">
    <property type="entry name" value="NAD(P)-bd_dom_sf"/>
</dbReference>
<dbReference type="InterPro" id="IPR011032">
    <property type="entry name" value="GroES-like_sf"/>
</dbReference>
<organism evidence="8 9">
    <name type="scientific">Acrocarpospora macrocephala</name>
    <dbReference type="NCBI Taxonomy" id="150177"/>
    <lineage>
        <taxon>Bacteria</taxon>
        <taxon>Bacillati</taxon>
        <taxon>Actinomycetota</taxon>
        <taxon>Actinomycetes</taxon>
        <taxon>Streptosporangiales</taxon>
        <taxon>Streptosporangiaceae</taxon>
        <taxon>Acrocarpospora</taxon>
    </lineage>
</organism>
<dbReference type="GO" id="GO:0008270">
    <property type="term" value="F:zinc ion binding"/>
    <property type="evidence" value="ECO:0007669"/>
    <property type="project" value="InterPro"/>
</dbReference>
<evidence type="ECO:0000259" key="6">
    <source>
        <dbReference type="Pfam" id="PF00107"/>
    </source>
</evidence>
<feature type="domain" description="Alcohol dehydrogenase-like N-terminal" evidence="7">
    <location>
        <begin position="23"/>
        <end position="142"/>
    </location>
</feature>
<dbReference type="SUPFAM" id="SSF50129">
    <property type="entry name" value="GroES-like"/>
    <property type="match status" value="1"/>
</dbReference>
<sequence length="365" mass="38383">MRAAVYHDRGDVRIEDVTQPRPGPGDLLIEVRSVGICGTDSHEYASGPHIFPVQTRHPVSGHLGPMIPGHEFAGVVAQLGPGVSDFAEGELVVSGAGISCGTCVQCHRMRTNLCEHYSTVGLQRDGALAEYVVAPAATCLPVAPYGLTADAAALAQPMSIAVHAMRRGRLSADDEAVIIGTGGIGAFLTYAVASVTGRLAVIDLDDARLKIADGLGATHVLRTGDATEARDSITAWGMNPTVVYEVSGTTGGLKSAVEILPRGGRLVLVGLQGVPVEWDVRTLSLIEHEIIGTNAHVCALDMPTALGLLAARRDPWSDIAPVALSLDRLVPDGLQPLAERRTTRIKTLVDPQAEQTRATRMVSTP</sequence>
<dbReference type="EMBL" id="BLAE01000004">
    <property type="protein sequence ID" value="GES06984.1"/>
    <property type="molecule type" value="Genomic_DNA"/>
</dbReference>
<accession>A0A5M3WDH2</accession>
<comment type="cofactor">
    <cofactor evidence="1 5">
        <name>Zn(2+)</name>
        <dbReference type="ChEBI" id="CHEBI:29105"/>
    </cofactor>
</comment>
<dbReference type="InterPro" id="IPR013149">
    <property type="entry name" value="ADH-like_C"/>
</dbReference>
<dbReference type="Gene3D" id="3.90.180.10">
    <property type="entry name" value="Medium-chain alcohol dehydrogenases, catalytic domain"/>
    <property type="match status" value="1"/>
</dbReference>